<evidence type="ECO:0000313" key="8">
    <source>
        <dbReference type="EMBL" id="PNT61138.1"/>
    </source>
</evidence>
<evidence type="ECO:0000313" key="10">
    <source>
        <dbReference type="Proteomes" id="UP000008810"/>
    </source>
</evidence>
<reference evidence="8 9" key="1">
    <citation type="journal article" date="2010" name="Nature">
        <title>Genome sequencing and analysis of the model grass Brachypodium distachyon.</title>
        <authorList>
            <consortium name="International Brachypodium Initiative"/>
        </authorList>
    </citation>
    <scope>NUCLEOTIDE SEQUENCE [LARGE SCALE GENOMIC DNA]</scope>
    <source>
        <strain evidence="8 9">Bd21</strain>
    </source>
</reference>
<dbReference type="PANTHER" id="PTHR31669">
    <property type="entry name" value="PROTEIN FAR1-RELATED SEQUENCE 10-RELATED"/>
    <property type="match status" value="1"/>
</dbReference>
<comment type="function">
    <text evidence="6">Putative transcription activator involved in regulating light control of development.</text>
</comment>
<dbReference type="GO" id="GO:0006355">
    <property type="term" value="P:regulation of DNA-templated transcription"/>
    <property type="evidence" value="ECO:0007669"/>
    <property type="project" value="UniProtKB-UniRule"/>
</dbReference>
<keyword evidence="2 6" id="KW-0479">Metal-binding</keyword>
<dbReference type="Proteomes" id="UP000008810">
    <property type="component" value="Chromosome 5"/>
</dbReference>
<dbReference type="PANTHER" id="PTHR31669:SF307">
    <property type="entry name" value="PROTEIN FAR1-RELATED SEQUENCE"/>
    <property type="match status" value="1"/>
</dbReference>
<dbReference type="InParanoid" id="A0A2K2CGI0"/>
<evidence type="ECO:0000256" key="4">
    <source>
        <dbReference type="ARBA" id="ARBA00022833"/>
    </source>
</evidence>
<evidence type="ECO:0000256" key="6">
    <source>
        <dbReference type="RuleBase" id="RU367018"/>
    </source>
</evidence>
<sequence>MRDNSRSARCGWLAMIRVLRSGDNGWYICEHRDKHNHPLSTTCGEKLHWPSHRHIDKYTKELVKHLRDNNVSLGKVYNIIGSYFGGMDNVPFTKRSLKTLCGKISREQSDQDDVKTMEVFSAMQDADPRFKYSVQIGDDSRIKTLMWTSGTCIEKYACFGDVLSFDMTYRTNLYDMSFRLFVGVNNHFQTVVLGGVLMRDEKVESFKWVFAEFMRMIGGKDNHLKTILTDQARAMELAISEVMPNTTHRWSKWHVLNRAKECLGALYSKQSEFRSEFHKLVSELYIEDEFKKGWATLIGRYGLEKQPFLMQIYEVRRKWAMPYFRNVFCASMTSTQRRESANHVLKGYVPPGCPMHLFEKQYDKLQFDKDSEESYQEKRTSIASAVQRFNLPLEIHASKVYTRMMFEQFGKRLYESGQYNVEEMELHKMYLNEEVSCECGLFEHSGMICAHALKVMLHLGFKTIPARYVLKRPDEVWISAREGNRIVVWGVV</sequence>
<protein>
    <recommendedName>
        <fullName evidence="6">Protein FAR1-RELATED SEQUENCE</fullName>
    </recommendedName>
</protein>
<reference evidence="9" key="3">
    <citation type="submission" date="2018-08" db="UniProtKB">
        <authorList>
            <consortium name="EnsemblPlants"/>
        </authorList>
    </citation>
    <scope>IDENTIFICATION</scope>
    <source>
        <strain evidence="9">cv. Bd21</strain>
    </source>
</reference>
<dbReference type="InterPro" id="IPR007527">
    <property type="entry name" value="Znf_SWIM"/>
</dbReference>
<evidence type="ECO:0000256" key="5">
    <source>
        <dbReference type="PROSITE-ProRule" id="PRU00325"/>
    </source>
</evidence>
<dbReference type="EnsemblPlants" id="PNT61138">
    <property type="protein sequence ID" value="PNT61138"/>
    <property type="gene ID" value="BRADI_5g10831v3"/>
</dbReference>
<feature type="domain" description="SWIM-type" evidence="7">
    <location>
        <begin position="427"/>
        <end position="460"/>
    </location>
</feature>
<gene>
    <name evidence="8" type="ORF">BRADI_5g10831v3</name>
</gene>
<comment type="similarity">
    <text evidence="1 6">Belongs to the FHY3/FAR1 family.</text>
</comment>
<evidence type="ECO:0000256" key="1">
    <source>
        <dbReference type="ARBA" id="ARBA00005889"/>
    </source>
</evidence>
<dbReference type="InterPro" id="IPR031052">
    <property type="entry name" value="FHY3/FAR1"/>
</dbReference>
<dbReference type="SMART" id="SM00575">
    <property type="entry name" value="ZnF_PMZ"/>
    <property type="match status" value="1"/>
</dbReference>
<keyword evidence="10" id="KW-1185">Reference proteome</keyword>
<dbReference type="GO" id="GO:0008270">
    <property type="term" value="F:zinc ion binding"/>
    <property type="evidence" value="ECO:0007669"/>
    <property type="project" value="UniProtKB-UniRule"/>
</dbReference>
<dbReference type="InterPro" id="IPR018289">
    <property type="entry name" value="MULE_transposase_dom"/>
</dbReference>
<evidence type="ECO:0000256" key="3">
    <source>
        <dbReference type="ARBA" id="ARBA00022771"/>
    </source>
</evidence>
<organism evidence="8">
    <name type="scientific">Brachypodium distachyon</name>
    <name type="common">Purple false brome</name>
    <name type="synonym">Trachynia distachya</name>
    <dbReference type="NCBI Taxonomy" id="15368"/>
    <lineage>
        <taxon>Eukaryota</taxon>
        <taxon>Viridiplantae</taxon>
        <taxon>Streptophyta</taxon>
        <taxon>Embryophyta</taxon>
        <taxon>Tracheophyta</taxon>
        <taxon>Spermatophyta</taxon>
        <taxon>Magnoliopsida</taxon>
        <taxon>Liliopsida</taxon>
        <taxon>Poales</taxon>
        <taxon>Poaceae</taxon>
        <taxon>BOP clade</taxon>
        <taxon>Pooideae</taxon>
        <taxon>Stipodae</taxon>
        <taxon>Brachypodieae</taxon>
        <taxon>Brachypodium</taxon>
    </lineage>
</organism>
<comment type="subcellular location">
    <subcellularLocation>
        <location evidence="6">Nucleus</location>
    </subcellularLocation>
</comment>
<dbReference type="AlphaFoldDB" id="A0A2K2CGI0"/>
<keyword evidence="4 6" id="KW-0862">Zinc</keyword>
<dbReference type="EMBL" id="CM000884">
    <property type="protein sequence ID" value="PNT61138.1"/>
    <property type="molecule type" value="Genomic_DNA"/>
</dbReference>
<dbReference type="Gramene" id="PNT61138">
    <property type="protein sequence ID" value="PNT61138"/>
    <property type="gene ID" value="BRADI_5g10831v3"/>
</dbReference>
<reference evidence="8" key="2">
    <citation type="submission" date="2017-06" db="EMBL/GenBank/DDBJ databases">
        <title>WGS assembly of Brachypodium distachyon.</title>
        <authorList>
            <consortium name="The International Brachypodium Initiative"/>
            <person name="Lucas S."/>
            <person name="Harmon-Smith M."/>
            <person name="Lail K."/>
            <person name="Tice H."/>
            <person name="Grimwood J."/>
            <person name="Bruce D."/>
            <person name="Barry K."/>
            <person name="Shu S."/>
            <person name="Lindquist E."/>
            <person name="Wang M."/>
            <person name="Pitluck S."/>
            <person name="Vogel J.P."/>
            <person name="Garvin D.F."/>
            <person name="Mockler T.C."/>
            <person name="Schmutz J."/>
            <person name="Rokhsar D."/>
            <person name="Bevan M.W."/>
        </authorList>
    </citation>
    <scope>NUCLEOTIDE SEQUENCE</scope>
    <source>
        <strain evidence="8">Bd21</strain>
    </source>
</reference>
<evidence type="ECO:0000313" key="9">
    <source>
        <dbReference type="EnsemblPlants" id="PNT61138"/>
    </source>
</evidence>
<accession>A0A2K2CGI0</accession>
<dbReference type="InterPro" id="IPR006564">
    <property type="entry name" value="Znf_PMZ"/>
</dbReference>
<proteinExistence type="inferred from homology"/>
<dbReference type="Pfam" id="PF10551">
    <property type="entry name" value="MULE"/>
    <property type="match status" value="1"/>
</dbReference>
<evidence type="ECO:0000259" key="7">
    <source>
        <dbReference type="PROSITE" id="PS50966"/>
    </source>
</evidence>
<dbReference type="Pfam" id="PF04434">
    <property type="entry name" value="SWIM"/>
    <property type="match status" value="1"/>
</dbReference>
<name>A0A2K2CGI0_BRADI</name>
<dbReference type="STRING" id="15368.A0A2K2CGI0"/>
<dbReference type="PROSITE" id="PS50966">
    <property type="entry name" value="ZF_SWIM"/>
    <property type="match status" value="1"/>
</dbReference>
<evidence type="ECO:0000256" key="2">
    <source>
        <dbReference type="ARBA" id="ARBA00022723"/>
    </source>
</evidence>
<dbReference type="GO" id="GO:0005634">
    <property type="term" value="C:nucleus"/>
    <property type="evidence" value="ECO:0007669"/>
    <property type="project" value="UniProtKB-SubCell"/>
</dbReference>
<keyword evidence="6" id="KW-0539">Nucleus</keyword>
<dbReference type="OrthoDB" id="682414at2759"/>
<keyword evidence="3 5" id="KW-0863">Zinc-finger</keyword>